<evidence type="ECO:0000313" key="2">
    <source>
        <dbReference type="EMBL" id="KAK5181015.1"/>
    </source>
</evidence>
<feature type="region of interest" description="Disordered" evidence="1">
    <location>
        <begin position="56"/>
        <end position="142"/>
    </location>
</feature>
<accession>A0ABR0LKR5</accession>
<dbReference type="Proteomes" id="UP001357485">
    <property type="component" value="Unassembled WGS sequence"/>
</dbReference>
<protein>
    <recommendedName>
        <fullName evidence="4">SnoaL-like domain-containing protein</fullName>
    </recommendedName>
</protein>
<feature type="compositionally biased region" description="Polar residues" evidence="1">
    <location>
        <begin position="56"/>
        <end position="69"/>
    </location>
</feature>
<sequence length="142" mass="15720">IHIVTFDQDQKIRQIRLYWDQASLIKQVELMGARARSWPIRDGADQARLITSCISQHSATTSAKPTTGHSKQDEVIITGRPHSNSNPTRDPHASLALFGPRDVSQDSNDSLNYGPYVAPRVSAKPQPRDYGELFAGDELPVA</sequence>
<reference evidence="2 3" key="1">
    <citation type="submission" date="2023-08" db="EMBL/GenBank/DDBJ databases">
        <title>Black Yeasts Isolated from many extreme environments.</title>
        <authorList>
            <person name="Coleine C."/>
            <person name="Stajich J.E."/>
            <person name="Selbmann L."/>
        </authorList>
    </citation>
    <scope>NUCLEOTIDE SEQUENCE [LARGE SCALE GENOMIC DNA]</scope>
    <source>
        <strain evidence="2 3">CCFEE 536</strain>
    </source>
</reference>
<evidence type="ECO:0000256" key="1">
    <source>
        <dbReference type="SAM" id="MobiDB-lite"/>
    </source>
</evidence>
<name>A0ABR0LKR5_9PEZI</name>
<evidence type="ECO:0000313" key="3">
    <source>
        <dbReference type="Proteomes" id="UP001357485"/>
    </source>
</evidence>
<organism evidence="2 3">
    <name type="scientific">Cryomyces antarcticus</name>
    <dbReference type="NCBI Taxonomy" id="329879"/>
    <lineage>
        <taxon>Eukaryota</taxon>
        <taxon>Fungi</taxon>
        <taxon>Dikarya</taxon>
        <taxon>Ascomycota</taxon>
        <taxon>Pezizomycotina</taxon>
        <taxon>Dothideomycetes</taxon>
        <taxon>Dothideomycetes incertae sedis</taxon>
        <taxon>Cryomyces</taxon>
    </lineage>
</organism>
<proteinExistence type="predicted"/>
<dbReference type="EMBL" id="JAVRRA010019378">
    <property type="protein sequence ID" value="KAK5181015.1"/>
    <property type="molecule type" value="Genomic_DNA"/>
</dbReference>
<comment type="caution">
    <text evidence="2">The sequence shown here is derived from an EMBL/GenBank/DDBJ whole genome shotgun (WGS) entry which is preliminary data.</text>
</comment>
<evidence type="ECO:0008006" key="4">
    <source>
        <dbReference type="Google" id="ProtNLM"/>
    </source>
</evidence>
<feature type="non-terminal residue" evidence="2">
    <location>
        <position position="1"/>
    </location>
</feature>
<feature type="non-terminal residue" evidence="2">
    <location>
        <position position="142"/>
    </location>
</feature>
<gene>
    <name evidence="2" type="ORF">LTR16_010435</name>
</gene>
<keyword evidence="3" id="KW-1185">Reference proteome</keyword>